<name>A0AAV4ATT7_9GAST</name>
<protein>
    <submittedName>
        <fullName evidence="1">Uncharacterized protein</fullName>
    </submittedName>
</protein>
<dbReference type="Proteomes" id="UP000735302">
    <property type="component" value="Unassembled WGS sequence"/>
</dbReference>
<reference evidence="1 2" key="1">
    <citation type="journal article" date="2021" name="Elife">
        <title>Chloroplast acquisition without the gene transfer in kleptoplastic sea slugs, Plakobranchus ocellatus.</title>
        <authorList>
            <person name="Maeda T."/>
            <person name="Takahashi S."/>
            <person name="Yoshida T."/>
            <person name="Shimamura S."/>
            <person name="Takaki Y."/>
            <person name="Nagai Y."/>
            <person name="Toyoda A."/>
            <person name="Suzuki Y."/>
            <person name="Arimoto A."/>
            <person name="Ishii H."/>
            <person name="Satoh N."/>
            <person name="Nishiyama T."/>
            <person name="Hasebe M."/>
            <person name="Maruyama T."/>
            <person name="Minagawa J."/>
            <person name="Obokata J."/>
            <person name="Shigenobu S."/>
        </authorList>
    </citation>
    <scope>NUCLEOTIDE SEQUENCE [LARGE SCALE GENOMIC DNA]</scope>
</reference>
<comment type="caution">
    <text evidence="1">The sequence shown here is derived from an EMBL/GenBank/DDBJ whole genome shotgun (WGS) entry which is preliminary data.</text>
</comment>
<evidence type="ECO:0000313" key="2">
    <source>
        <dbReference type="Proteomes" id="UP000735302"/>
    </source>
</evidence>
<evidence type="ECO:0000313" key="1">
    <source>
        <dbReference type="EMBL" id="GFO09958.1"/>
    </source>
</evidence>
<accession>A0AAV4ATT7</accession>
<keyword evidence="2" id="KW-1185">Reference proteome</keyword>
<organism evidence="1 2">
    <name type="scientific">Plakobranchus ocellatus</name>
    <dbReference type="NCBI Taxonomy" id="259542"/>
    <lineage>
        <taxon>Eukaryota</taxon>
        <taxon>Metazoa</taxon>
        <taxon>Spiralia</taxon>
        <taxon>Lophotrochozoa</taxon>
        <taxon>Mollusca</taxon>
        <taxon>Gastropoda</taxon>
        <taxon>Heterobranchia</taxon>
        <taxon>Euthyneura</taxon>
        <taxon>Panpulmonata</taxon>
        <taxon>Sacoglossa</taxon>
        <taxon>Placobranchoidea</taxon>
        <taxon>Plakobranchidae</taxon>
        <taxon>Plakobranchus</taxon>
    </lineage>
</organism>
<gene>
    <name evidence="1" type="ORF">PoB_003646300</name>
</gene>
<sequence>MAILKDKLLLTDIRRDSFEMRRKLRKEIAGKKPEMKGNRFRKLFNAAEVGAHPCDTPTFSAIAHAVQTVAGSNRALRLLSGHLSAATCLQDGYNARETRLN</sequence>
<dbReference type="AlphaFoldDB" id="A0AAV4ATT7"/>
<dbReference type="EMBL" id="BLXT01004129">
    <property type="protein sequence ID" value="GFO09958.1"/>
    <property type="molecule type" value="Genomic_DNA"/>
</dbReference>
<proteinExistence type="predicted"/>